<dbReference type="Pfam" id="PF02146">
    <property type="entry name" value="SIR2"/>
    <property type="match status" value="1"/>
</dbReference>
<dbReference type="GO" id="GO:0036055">
    <property type="term" value="F:protein-succinyllysine desuccinylase activity"/>
    <property type="evidence" value="ECO:0007669"/>
    <property type="project" value="InterPro"/>
</dbReference>
<dbReference type="GO" id="GO:0005634">
    <property type="term" value="C:nucleus"/>
    <property type="evidence" value="ECO:0007669"/>
    <property type="project" value="TreeGrafter"/>
</dbReference>
<evidence type="ECO:0000256" key="5">
    <source>
        <dbReference type="SAM" id="MobiDB-lite"/>
    </source>
</evidence>
<feature type="region of interest" description="Disordered" evidence="5">
    <location>
        <begin position="1"/>
        <end position="21"/>
    </location>
</feature>
<feature type="binding site" evidence="4">
    <location>
        <position position="200"/>
    </location>
    <ligand>
        <name>Zn(2+)</name>
        <dbReference type="ChEBI" id="CHEBI:29105"/>
    </ligand>
</feature>
<dbReference type="RefSeq" id="XP_046061980.1">
    <property type="nucleotide sequence ID" value="XM_046203728.1"/>
</dbReference>
<dbReference type="GO" id="GO:0017136">
    <property type="term" value="F:histone deacetylase activity, NAD-dependent"/>
    <property type="evidence" value="ECO:0007669"/>
    <property type="project" value="TreeGrafter"/>
</dbReference>
<keyword evidence="4" id="KW-0479">Metal-binding</keyword>
<evidence type="ECO:0000313" key="8">
    <source>
        <dbReference type="Proteomes" id="UP000769157"/>
    </source>
</evidence>
<evidence type="ECO:0000256" key="2">
    <source>
        <dbReference type="ARBA" id="ARBA00022679"/>
    </source>
</evidence>
<dbReference type="EMBL" id="JAEUBE010000183">
    <property type="protein sequence ID" value="KAH3667168.1"/>
    <property type="molecule type" value="Genomic_DNA"/>
</dbReference>
<keyword evidence="3" id="KW-0520">NAD</keyword>
<name>A0A9P8P7W4_9ASCO</name>
<evidence type="ECO:0000259" key="6">
    <source>
        <dbReference type="PROSITE" id="PS50305"/>
    </source>
</evidence>
<dbReference type="AlphaFoldDB" id="A0A9P8P7W4"/>
<dbReference type="Proteomes" id="UP000769157">
    <property type="component" value="Unassembled WGS sequence"/>
</dbReference>
<comment type="similarity">
    <text evidence="1">Belongs to the sirtuin family. Class I subfamily.</text>
</comment>
<dbReference type="Gene3D" id="3.40.50.1220">
    <property type="entry name" value="TPP-binding domain"/>
    <property type="match status" value="1"/>
</dbReference>
<comment type="caution">
    <text evidence="7">The sequence shown here is derived from an EMBL/GenBank/DDBJ whole genome shotgun (WGS) entry which is preliminary data.</text>
</comment>
<dbReference type="InterPro" id="IPR026591">
    <property type="entry name" value="Sirtuin_cat_small_dom_sf"/>
</dbReference>
<dbReference type="GO" id="GO:0070403">
    <property type="term" value="F:NAD+ binding"/>
    <property type="evidence" value="ECO:0007669"/>
    <property type="project" value="InterPro"/>
</dbReference>
<feature type="binding site" evidence="4">
    <location>
        <position position="162"/>
    </location>
    <ligand>
        <name>Zn(2+)</name>
        <dbReference type="ChEBI" id="CHEBI:29105"/>
    </ligand>
</feature>
<evidence type="ECO:0000256" key="1">
    <source>
        <dbReference type="ARBA" id="ARBA00006924"/>
    </source>
</evidence>
<dbReference type="SUPFAM" id="SSF52467">
    <property type="entry name" value="DHS-like NAD/FAD-binding domain"/>
    <property type="match status" value="1"/>
</dbReference>
<dbReference type="InterPro" id="IPR026590">
    <property type="entry name" value="Ssirtuin_cat_dom"/>
</dbReference>
<dbReference type="InterPro" id="IPR050134">
    <property type="entry name" value="NAD-dep_sirtuin_deacylases"/>
</dbReference>
<evidence type="ECO:0000313" key="7">
    <source>
        <dbReference type="EMBL" id="KAH3667168.1"/>
    </source>
</evidence>
<dbReference type="InterPro" id="IPR003000">
    <property type="entry name" value="Sirtuin"/>
</dbReference>
<keyword evidence="8" id="KW-1185">Reference proteome</keyword>
<dbReference type="InterPro" id="IPR029035">
    <property type="entry name" value="DHS-like_NAD/FAD-binding_dom"/>
</dbReference>
<dbReference type="PANTHER" id="PTHR11085:SF10">
    <property type="entry name" value="NAD-DEPENDENT PROTEIN DEACYLASE SIRTUIN-5, MITOCHONDRIAL-RELATED"/>
    <property type="match status" value="1"/>
</dbReference>
<dbReference type="GeneID" id="70234784"/>
<evidence type="ECO:0000256" key="3">
    <source>
        <dbReference type="ARBA" id="ARBA00023027"/>
    </source>
</evidence>
<keyword evidence="4" id="KW-0862">Zinc</keyword>
<organism evidence="7 8">
    <name type="scientific">Ogataea philodendri</name>
    <dbReference type="NCBI Taxonomy" id="1378263"/>
    <lineage>
        <taxon>Eukaryota</taxon>
        <taxon>Fungi</taxon>
        <taxon>Dikarya</taxon>
        <taxon>Ascomycota</taxon>
        <taxon>Saccharomycotina</taxon>
        <taxon>Pichiomycetes</taxon>
        <taxon>Pichiales</taxon>
        <taxon>Pichiaceae</taxon>
        <taxon>Ogataea</taxon>
    </lineage>
</organism>
<sequence length="310" mass="34359">MQHTQNNDGDSHDIEHSANRRSSTSAMYNLETFHSFLKSPNCKTILALVGAGLSASSGLSTFRGSGGLWKKYNAIDLATPDAFLDDPGLVWQFYAYRRHRALIASPNPGHYALSALSTSTEINFLTITQNVDGLSQRSNHEPSKLLEFHGSLFGLRCTNFSCSYQEKNNYDDPLCDALEVDKFQDLDQLPYVEEKDLPHCPACQEGLLRPAVVWFGESLPLQMIDKADEFIVRNTVDLILVIGTSRVVWPAASYVDIVRNQGGKVAIFNTESDEYDDDCWEFIGDSAETLPQALEPLIGKISPDISKSGT</sequence>
<keyword evidence="2" id="KW-0808">Transferase</keyword>
<dbReference type="CDD" id="cd01412">
    <property type="entry name" value="SIRT5_Af1_CobB"/>
    <property type="match status" value="1"/>
</dbReference>
<feature type="active site" description="Proton acceptor" evidence="4">
    <location>
        <position position="149"/>
    </location>
</feature>
<accession>A0A9P8P7W4</accession>
<feature type="binding site" evidence="4">
    <location>
        <position position="157"/>
    </location>
    <ligand>
        <name>Zn(2+)</name>
        <dbReference type="ChEBI" id="CHEBI:29105"/>
    </ligand>
</feature>
<feature type="binding site" evidence="4">
    <location>
        <position position="203"/>
    </location>
    <ligand>
        <name>Zn(2+)</name>
        <dbReference type="ChEBI" id="CHEBI:29105"/>
    </ligand>
</feature>
<gene>
    <name evidence="7" type="ORF">OGAPHI_002817</name>
</gene>
<feature type="compositionally biased region" description="Basic and acidic residues" evidence="5">
    <location>
        <begin position="9"/>
        <end position="18"/>
    </location>
</feature>
<dbReference type="InterPro" id="IPR027546">
    <property type="entry name" value="Sirtuin_class_III"/>
</dbReference>
<evidence type="ECO:0000256" key="4">
    <source>
        <dbReference type="PROSITE-ProRule" id="PRU00236"/>
    </source>
</evidence>
<dbReference type="PROSITE" id="PS50305">
    <property type="entry name" value="SIRTUIN"/>
    <property type="match status" value="1"/>
</dbReference>
<protein>
    <recommendedName>
        <fullName evidence="6">Deacetylase sirtuin-type domain-containing protein</fullName>
    </recommendedName>
</protein>
<reference evidence="7" key="2">
    <citation type="submission" date="2021-01" db="EMBL/GenBank/DDBJ databases">
        <authorList>
            <person name="Schikora-Tamarit M.A."/>
        </authorList>
    </citation>
    <scope>NUCLEOTIDE SEQUENCE</scope>
    <source>
        <strain evidence="7">CBS6075</strain>
    </source>
</reference>
<dbReference type="Gene3D" id="3.30.1600.10">
    <property type="entry name" value="SIR2/SIRT2 'Small Domain"/>
    <property type="match status" value="1"/>
</dbReference>
<reference evidence="7" key="1">
    <citation type="journal article" date="2021" name="Open Biol.">
        <title>Shared evolutionary footprints suggest mitochondrial oxidative damage underlies multiple complex I losses in fungi.</title>
        <authorList>
            <person name="Schikora-Tamarit M.A."/>
            <person name="Marcet-Houben M."/>
            <person name="Nosek J."/>
            <person name="Gabaldon T."/>
        </authorList>
    </citation>
    <scope>NUCLEOTIDE SEQUENCE</scope>
    <source>
        <strain evidence="7">CBS6075</strain>
    </source>
</reference>
<feature type="domain" description="Deacetylase sirtuin-type" evidence="6">
    <location>
        <begin position="23"/>
        <end position="300"/>
    </location>
</feature>
<dbReference type="PANTHER" id="PTHR11085">
    <property type="entry name" value="NAD-DEPENDENT PROTEIN DEACYLASE SIRTUIN-5, MITOCHONDRIAL-RELATED"/>
    <property type="match status" value="1"/>
</dbReference>
<proteinExistence type="inferred from homology"/>
<dbReference type="GO" id="GO:0046872">
    <property type="term" value="F:metal ion binding"/>
    <property type="evidence" value="ECO:0007669"/>
    <property type="project" value="UniProtKB-KW"/>
</dbReference>
<dbReference type="GO" id="GO:0036054">
    <property type="term" value="F:protein-malonyllysine demalonylase activity"/>
    <property type="evidence" value="ECO:0007669"/>
    <property type="project" value="InterPro"/>
</dbReference>
<dbReference type="OrthoDB" id="424302at2759"/>